<protein>
    <submittedName>
        <fullName evidence="1">Uncharacterized protein</fullName>
    </submittedName>
</protein>
<accession>A0ABY1LBG8</accession>
<proteinExistence type="predicted"/>
<name>A0ABY1LBG8_9FLAO</name>
<organism evidence="1 2">
    <name type="scientific">Chryseobacterium balustinum</name>
    <dbReference type="NCBI Taxonomy" id="246"/>
    <lineage>
        <taxon>Bacteria</taxon>
        <taxon>Pseudomonadati</taxon>
        <taxon>Bacteroidota</taxon>
        <taxon>Flavobacteriia</taxon>
        <taxon>Flavobacteriales</taxon>
        <taxon>Weeksellaceae</taxon>
        <taxon>Chryseobacterium group</taxon>
        <taxon>Chryseobacterium</taxon>
    </lineage>
</organism>
<gene>
    <name evidence="1" type="ORF">SAMN05421800_11551</name>
</gene>
<dbReference type="EMBL" id="FUZE01000015">
    <property type="protein sequence ID" value="SKB93913.1"/>
    <property type="molecule type" value="Genomic_DNA"/>
</dbReference>
<sequence length="117" mass="13774">MSDLTDKFVFQIKKMEILNSNKFKIQSGFIKSLFIVDDENKADAKLKINEKLFFEKLHSFLPDFDWELDATHFKKLESLSLYHKSHRSPSEPDILIELSLFEEAMNDGKKYVIKIQS</sequence>
<keyword evidence="2" id="KW-1185">Reference proteome</keyword>
<reference evidence="1 2" key="1">
    <citation type="submission" date="2017-02" db="EMBL/GenBank/DDBJ databases">
        <authorList>
            <person name="Varghese N."/>
            <person name="Submissions S."/>
        </authorList>
    </citation>
    <scope>NUCLEOTIDE SEQUENCE [LARGE SCALE GENOMIC DNA]</scope>
    <source>
        <strain evidence="1 2">DSM 16775</strain>
    </source>
</reference>
<dbReference type="Proteomes" id="UP000190669">
    <property type="component" value="Unassembled WGS sequence"/>
</dbReference>
<evidence type="ECO:0000313" key="2">
    <source>
        <dbReference type="Proteomes" id="UP000190669"/>
    </source>
</evidence>
<evidence type="ECO:0000313" key="1">
    <source>
        <dbReference type="EMBL" id="SKB93913.1"/>
    </source>
</evidence>
<comment type="caution">
    <text evidence="1">The sequence shown here is derived from an EMBL/GenBank/DDBJ whole genome shotgun (WGS) entry which is preliminary data.</text>
</comment>